<comment type="caution">
    <text evidence="1">The sequence shown here is derived from an EMBL/GenBank/DDBJ whole genome shotgun (WGS) entry which is preliminary data.</text>
</comment>
<evidence type="ECO:0000313" key="2">
    <source>
        <dbReference type="Proteomes" id="UP000826656"/>
    </source>
</evidence>
<dbReference type="EMBL" id="JAIVGD010000011">
    <property type="protein sequence ID" value="KAH0769486.1"/>
    <property type="molecule type" value="Genomic_DNA"/>
</dbReference>
<proteinExistence type="predicted"/>
<dbReference type="Proteomes" id="UP000826656">
    <property type="component" value="Unassembled WGS sequence"/>
</dbReference>
<reference evidence="1 2" key="1">
    <citation type="journal article" date="2021" name="bioRxiv">
        <title>Chromosome-scale and haplotype-resolved genome assembly of a tetraploid potato cultivar.</title>
        <authorList>
            <person name="Sun H."/>
            <person name="Jiao W.-B."/>
            <person name="Krause K."/>
            <person name="Campoy J.A."/>
            <person name="Goel M."/>
            <person name="Folz-Donahue K."/>
            <person name="Kukat C."/>
            <person name="Huettel B."/>
            <person name="Schneeberger K."/>
        </authorList>
    </citation>
    <scope>NUCLEOTIDE SEQUENCE [LARGE SCALE GENOMIC DNA]</scope>
    <source>
        <strain evidence="1">SolTubOtavaFocal</strain>
        <tissue evidence="1">Leaves</tissue>
    </source>
</reference>
<accession>A0ABQ7VN33</accession>
<keyword evidence="2" id="KW-1185">Reference proteome</keyword>
<sequence>MTDSIRITRGIPNNFKILENFLHCITQGLLENVGFTARMAQESSSKKRRLMCSENPDVQVKDRIDGELQQGDEEAR</sequence>
<organism evidence="1 2">
    <name type="scientific">Solanum tuberosum</name>
    <name type="common">Potato</name>
    <dbReference type="NCBI Taxonomy" id="4113"/>
    <lineage>
        <taxon>Eukaryota</taxon>
        <taxon>Viridiplantae</taxon>
        <taxon>Streptophyta</taxon>
        <taxon>Embryophyta</taxon>
        <taxon>Tracheophyta</taxon>
        <taxon>Spermatophyta</taxon>
        <taxon>Magnoliopsida</taxon>
        <taxon>eudicotyledons</taxon>
        <taxon>Gunneridae</taxon>
        <taxon>Pentapetalae</taxon>
        <taxon>asterids</taxon>
        <taxon>lamiids</taxon>
        <taxon>Solanales</taxon>
        <taxon>Solanaceae</taxon>
        <taxon>Solanoideae</taxon>
        <taxon>Solaneae</taxon>
        <taxon>Solanum</taxon>
    </lineage>
</organism>
<evidence type="ECO:0000313" key="1">
    <source>
        <dbReference type="EMBL" id="KAH0769486.1"/>
    </source>
</evidence>
<name>A0ABQ7VN33_SOLTU</name>
<gene>
    <name evidence="1" type="ORF">KY290_013467</name>
</gene>
<protein>
    <submittedName>
        <fullName evidence="1">Uncharacterized protein</fullName>
    </submittedName>
</protein>